<sequence length="259" mass="27800">MLCVFNKGVVNPPKELQSPEAAAVLPVNLKRAGEALQDFLSSNPTNSFHLHFGDNGFLAASSSQSSTAAPRQTSRRKMFCGVEDVYCVFVGSLDNLSALNRQYGLSKSSNEAVFAIEAYRTLRDRRPLPAHRVLQDLDGSFAFVVYDHKSGTAFAAVGGNGEVNLLWGITGDGCVMISDDTSLIKASCGKSFAPFPAGCMYHTESGLISFEHPRNAMKAMPRVDSKGAICGSNFAVDDSCATVKSMPRVGSEANWANWS</sequence>
<name>S8ED47_9LAMI</name>
<dbReference type="OrthoDB" id="2019121at2759"/>
<reference evidence="2 3" key="1">
    <citation type="journal article" date="2013" name="BMC Genomics">
        <title>The miniature genome of a carnivorous plant Genlisea aurea contains a low number of genes and short non-coding sequences.</title>
        <authorList>
            <person name="Leushkin E.V."/>
            <person name="Sutormin R.A."/>
            <person name="Nabieva E.R."/>
            <person name="Penin A.A."/>
            <person name="Kondrashov A.S."/>
            <person name="Logacheva M.D."/>
        </authorList>
    </citation>
    <scope>NUCLEOTIDE SEQUENCE [LARGE SCALE GENOMIC DNA]</scope>
</reference>
<dbReference type="EMBL" id="AUSU01000265">
    <property type="protein sequence ID" value="EPS73868.1"/>
    <property type="molecule type" value="Genomic_DNA"/>
</dbReference>
<dbReference type="InterPro" id="IPR044828">
    <property type="entry name" value="TSJT1-like"/>
</dbReference>
<evidence type="ECO:0000313" key="3">
    <source>
        <dbReference type="Proteomes" id="UP000015453"/>
    </source>
</evidence>
<comment type="caution">
    <text evidence="2">The sequence shown here is derived from an EMBL/GenBank/DDBJ whole genome shotgun (WGS) entry which is preliminary data.</text>
</comment>
<dbReference type="InterPro" id="IPR029055">
    <property type="entry name" value="Ntn_hydrolases_N"/>
</dbReference>
<dbReference type="InterPro" id="IPR024286">
    <property type="entry name" value="DUF3700"/>
</dbReference>
<gene>
    <name evidence="2" type="ORF">M569_00887</name>
</gene>
<protein>
    <recommendedName>
        <fullName evidence="1">DUF3700 domain-containing protein</fullName>
    </recommendedName>
</protein>
<dbReference type="PANTHER" id="PTHR45952">
    <property type="entry name" value="ALUMINUM INDUCED PROTEIN WITH YGL AND LRDR MOTIFS"/>
    <property type="match status" value="1"/>
</dbReference>
<dbReference type="PANTHER" id="PTHR45952:SF6">
    <property type="entry name" value="STEM-SPECIFIC PROTEIN TSJT1-LIKE"/>
    <property type="match status" value="1"/>
</dbReference>
<evidence type="ECO:0000313" key="2">
    <source>
        <dbReference type="EMBL" id="EPS73868.1"/>
    </source>
</evidence>
<dbReference type="AlphaFoldDB" id="S8ED47"/>
<organism evidence="2 3">
    <name type="scientific">Genlisea aurea</name>
    <dbReference type="NCBI Taxonomy" id="192259"/>
    <lineage>
        <taxon>Eukaryota</taxon>
        <taxon>Viridiplantae</taxon>
        <taxon>Streptophyta</taxon>
        <taxon>Embryophyta</taxon>
        <taxon>Tracheophyta</taxon>
        <taxon>Spermatophyta</taxon>
        <taxon>Magnoliopsida</taxon>
        <taxon>eudicotyledons</taxon>
        <taxon>Gunneridae</taxon>
        <taxon>Pentapetalae</taxon>
        <taxon>asterids</taxon>
        <taxon>lamiids</taxon>
        <taxon>Lamiales</taxon>
        <taxon>Lentibulariaceae</taxon>
        <taxon>Genlisea</taxon>
    </lineage>
</organism>
<keyword evidence="3" id="KW-1185">Reference proteome</keyword>
<dbReference type="Gene3D" id="3.60.20.10">
    <property type="entry name" value="Glutamine Phosphoribosylpyrophosphate, subunit 1, domain 1"/>
    <property type="match status" value="1"/>
</dbReference>
<dbReference type="SUPFAM" id="SSF56235">
    <property type="entry name" value="N-terminal nucleophile aminohydrolases (Ntn hydrolases)"/>
    <property type="match status" value="1"/>
</dbReference>
<dbReference type="Proteomes" id="UP000015453">
    <property type="component" value="Unassembled WGS sequence"/>
</dbReference>
<accession>S8ED47</accession>
<dbReference type="SMART" id="SM01172">
    <property type="entry name" value="DUF3700"/>
    <property type="match status" value="1"/>
</dbReference>
<dbReference type="Pfam" id="PF12481">
    <property type="entry name" value="DUF3700"/>
    <property type="match status" value="1"/>
</dbReference>
<evidence type="ECO:0000259" key="1">
    <source>
        <dbReference type="SMART" id="SM01172"/>
    </source>
</evidence>
<feature type="domain" description="DUF3700" evidence="1">
    <location>
        <begin position="2"/>
        <end position="236"/>
    </location>
</feature>
<proteinExistence type="predicted"/>